<keyword evidence="4" id="KW-1185">Reference proteome</keyword>
<organism evidence="3 4">
    <name type="scientific">Streptomyces virginiae</name>
    <name type="common">Streptomyces cinnamonensis</name>
    <dbReference type="NCBI Taxonomy" id="1961"/>
    <lineage>
        <taxon>Bacteria</taxon>
        <taxon>Bacillati</taxon>
        <taxon>Actinomycetota</taxon>
        <taxon>Actinomycetes</taxon>
        <taxon>Kitasatosporales</taxon>
        <taxon>Streptomycetaceae</taxon>
        <taxon>Streptomyces</taxon>
    </lineage>
</organism>
<gene>
    <name evidence="3" type="ORF">OG517_35585</name>
</gene>
<reference evidence="3" key="1">
    <citation type="submission" date="2022-10" db="EMBL/GenBank/DDBJ databases">
        <title>The complete genomes of actinobacterial strains from the NBC collection.</title>
        <authorList>
            <person name="Joergensen T.S."/>
            <person name="Alvarez Arevalo M."/>
            <person name="Sterndorff E.B."/>
            <person name="Faurdal D."/>
            <person name="Vuksanovic O."/>
            <person name="Mourched A.-S."/>
            <person name="Charusanti P."/>
            <person name="Shaw S."/>
            <person name="Blin K."/>
            <person name="Weber T."/>
        </authorList>
    </citation>
    <scope>NUCLEOTIDE SEQUENCE</scope>
    <source>
        <strain evidence="3">NBC_00248</strain>
    </source>
</reference>
<keyword evidence="2" id="KW-0812">Transmembrane</keyword>
<feature type="transmembrane region" description="Helical" evidence="2">
    <location>
        <begin position="6"/>
        <end position="27"/>
    </location>
</feature>
<keyword evidence="2" id="KW-0472">Membrane</keyword>
<evidence type="ECO:0000256" key="1">
    <source>
        <dbReference type="SAM" id="MobiDB-lite"/>
    </source>
</evidence>
<keyword evidence="2" id="KW-1133">Transmembrane helix</keyword>
<dbReference type="EMBL" id="CP108090">
    <property type="protein sequence ID" value="WUQ16320.1"/>
    <property type="molecule type" value="Genomic_DNA"/>
</dbReference>
<evidence type="ECO:0000256" key="2">
    <source>
        <dbReference type="SAM" id="Phobius"/>
    </source>
</evidence>
<protein>
    <recommendedName>
        <fullName evidence="5">Preprotein translocase subunit YajC</fullName>
    </recommendedName>
</protein>
<feature type="region of interest" description="Disordered" evidence="1">
    <location>
        <begin position="96"/>
        <end position="123"/>
    </location>
</feature>
<name>A0ABZ1TLF3_STRVG</name>
<sequence>MVDLSPTQLLIIGVIVLVLVALVVFGLRRGSLRSASLRGMGMGARIEGAPESKPLTDQTIQTDEVKAKSSRFRIMIGAKTSFRRSRFKNSVVEIVSDGTGAMQEPGDGPSFPPGPSGPGQHAG</sequence>
<evidence type="ECO:0000313" key="4">
    <source>
        <dbReference type="Proteomes" id="UP001432039"/>
    </source>
</evidence>
<proteinExistence type="predicted"/>
<dbReference type="RefSeq" id="WP_328964621.1">
    <property type="nucleotide sequence ID" value="NZ_CP108090.1"/>
</dbReference>
<evidence type="ECO:0000313" key="3">
    <source>
        <dbReference type="EMBL" id="WUQ16320.1"/>
    </source>
</evidence>
<accession>A0ABZ1TLF3</accession>
<dbReference type="Proteomes" id="UP001432039">
    <property type="component" value="Chromosome"/>
</dbReference>
<evidence type="ECO:0008006" key="5">
    <source>
        <dbReference type="Google" id="ProtNLM"/>
    </source>
</evidence>